<dbReference type="AlphaFoldDB" id="A0AAE8M7P8"/>
<accession>A0AAE8M7P8</accession>
<proteinExistence type="predicted"/>
<dbReference type="Proteomes" id="UP001187734">
    <property type="component" value="Unassembled WGS sequence"/>
</dbReference>
<name>A0AAE8M7P8_9HYPO</name>
<sequence length="30" mass="3455">MVTLWDTSTWMIGQPLQGKADQTVYNINDK</sequence>
<evidence type="ECO:0000313" key="1">
    <source>
        <dbReference type="EMBL" id="SPJ75655.1"/>
    </source>
</evidence>
<dbReference type="EMBL" id="ONZP01000172">
    <property type="protein sequence ID" value="SPJ75655.1"/>
    <property type="molecule type" value="Genomic_DNA"/>
</dbReference>
<reference evidence="1" key="1">
    <citation type="submission" date="2018-03" db="EMBL/GenBank/DDBJ databases">
        <authorList>
            <person name="Guldener U."/>
        </authorList>
    </citation>
    <scope>NUCLEOTIDE SEQUENCE</scope>
</reference>
<gene>
    <name evidence="1" type="ORF">FTOL_05386</name>
</gene>
<keyword evidence="2" id="KW-1185">Reference proteome</keyword>
<protein>
    <submittedName>
        <fullName evidence="1">Uncharacterized protein</fullName>
    </submittedName>
</protein>
<comment type="caution">
    <text evidence="1">The sequence shown here is derived from an EMBL/GenBank/DDBJ whole genome shotgun (WGS) entry which is preliminary data.</text>
</comment>
<evidence type="ECO:0000313" key="2">
    <source>
        <dbReference type="Proteomes" id="UP001187734"/>
    </source>
</evidence>
<organism evidence="1 2">
    <name type="scientific">Fusarium torulosum</name>
    <dbReference type="NCBI Taxonomy" id="33205"/>
    <lineage>
        <taxon>Eukaryota</taxon>
        <taxon>Fungi</taxon>
        <taxon>Dikarya</taxon>
        <taxon>Ascomycota</taxon>
        <taxon>Pezizomycotina</taxon>
        <taxon>Sordariomycetes</taxon>
        <taxon>Hypocreomycetidae</taxon>
        <taxon>Hypocreales</taxon>
        <taxon>Nectriaceae</taxon>
        <taxon>Fusarium</taxon>
    </lineage>
</organism>